<dbReference type="InterPro" id="IPR032879">
    <property type="entry name" value="FixG_C"/>
</dbReference>
<evidence type="ECO:0000256" key="2">
    <source>
        <dbReference type="ARBA" id="ARBA00022485"/>
    </source>
</evidence>
<keyword evidence="6" id="KW-0411">Iron-sulfur</keyword>
<keyword evidence="3" id="KW-0479">Metal-binding</keyword>
<dbReference type="Proteomes" id="UP001202134">
    <property type="component" value="Unassembled WGS sequence"/>
</dbReference>
<dbReference type="SUPFAM" id="SSF54862">
    <property type="entry name" value="4Fe-4S ferredoxins"/>
    <property type="match status" value="1"/>
</dbReference>
<keyword evidence="4" id="KW-0249">Electron transport</keyword>
<evidence type="ECO:0000313" key="9">
    <source>
        <dbReference type="EMBL" id="MCL1047342.1"/>
    </source>
</evidence>
<sequence length="501" mass="56846">MSDPVSSEPVSSRLPTSSTQRIPVVNVSASGKIHVREQQGVFQKIRQHTNTLLIAIFFIIPFLNFNGRQAILLDVTEQQFFFFNITLWPQDFTVLAWVFMAAAFALFFVTVYWGRVWCGFLCPQTAWTAMFMWVEAKIEGNHHHRTALDNAPLSASKVGKRLSKHTAWAFIALVTGCGFMGYFMPARDLYIDIFTFSSGFWTGVWVWFFALCTYLNAGWMREMMCLHCCPYSRFQAVMFDSNTKTVSYDAARGENRGPRKRNKRGTDIDKVVKLEGLGDCVDCHLCVDVCPTGIDIRNGLQYECINCGACVDACNQTMEKFGYQPNLISFTSENALEKGQKPSIWSVKALGYASALLVMLVLIVMDLNSRTDIQLNVIRDRQSLYRVINSQPDNEVIENSYLLKIRNKTQQAAFYNISIAYDNVSAYEFEIETETLVLIKAAEQLEYPLTVTNVMRDNLGMTAGNARDELTFLITEVNSAAEIDSQKPLNQVSQESRFFRP</sequence>
<protein>
    <submittedName>
        <fullName evidence="9">Cytochrome c oxidase accessory protein CcoG</fullName>
    </submittedName>
</protein>
<feature type="transmembrane region" description="Helical" evidence="7">
    <location>
        <begin position="349"/>
        <end position="367"/>
    </location>
</feature>
<dbReference type="Gene3D" id="2.60.40.10">
    <property type="entry name" value="Immunoglobulins"/>
    <property type="match status" value="1"/>
</dbReference>
<dbReference type="PROSITE" id="PS00198">
    <property type="entry name" value="4FE4S_FER_1"/>
    <property type="match status" value="1"/>
</dbReference>
<gene>
    <name evidence="9" type="primary">ccoG</name>
    <name evidence="9" type="ORF">L2737_18745</name>
</gene>
<dbReference type="Pfam" id="PF11614">
    <property type="entry name" value="FixG_C"/>
    <property type="match status" value="1"/>
</dbReference>
<evidence type="ECO:0000256" key="7">
    <source>
        <dbReference type="SAM" id="Phobius"/>
    </source>
</evidence>
<evidence type="ECO:0000256" key="3">
    <source>
        <dbReference type="ARBA" id="ARBA00022723"/>
    </source>
</evidence>
<evidence type="ECO:0000256" key="6">
    <source>
        <dbReference type="ARBA" id="ARBA00023014"/>
    </source>
</evidence>
<evidence type="ECO:0000256" key="1">
    <source>
        <dbReference type="ARBA" id="ARBA00022448"/>
    </source>
</evidence>
<proteinExistence type="predicted"/>
<organism evidence="9 10">
    <name type="scientific">Shewanella electrodiphila</name>
    <dbReference type="NCBI Taxonomy" id="934143"/>
    <lineage>
        <taxon>Bacteria</taxon>
        <taxon>Pseudomonadati</taxon>
        <taxon>Pseudomonadota</taxon>
        <taxon>Gammaproteobacteria</taxon>
        <taxon>Alteromonadales</taxon>
        <taxon>Shewanellaceae</taxon>
        <taxon>Shewanella</taxon>
    </lineage>
</organism>
<name>A0ABT0KU14_9GAMM</name>
<keyword evidence="5" id="KW-0408">Iron</keyword>
<evidence type="ECO:0000313" key="10">
    <source>
        <dbReference type="Proteomes" id="UP001202134"/>
    </source>
</evidence>
<keyword evidence="7" id="KW-1133">Transmembrane helix</keyword>
<dbReference type="InterPro" id="IPR017900">
    <property type="entry name" value="4Fe4S_Fe_S_CS"/>
</dbReference>
<feature type="transmembrane region" description="Helical" evidence="7">
    <location>
        <begin position="52"/>
        <end position="72"/>
    </location>
</feature>
<feature type="transmembrane region" description="Helical" evidence="7">
    <location>
        <begin position="190"/>
        <end position="215"/>
    </location>
</feature>
<dbReference type="PROSITE" id="PS51379">
    <property type="entry name" value="4FE4S_FER_2"/>
    <property type="match status" value="1"/>
</dbReference>
<dbReference type="Pfam" id="PF13746">
    <property type="entry name" value="Fer4_18"/>
    <property type="match status" value="1"/>
</dbReference>
<comment type="caution">
    <text evidence="9">The sequence shown here is derived from an EMBL/GenBank/DDBJ whole genome shotgun (WGS) entry which is preliminary data.</text>
</comment>
<dbReference type="InterPro" id="IPR051684">
    <property type="entry name" value="Electron_Trans/Redox"/>
</dbReference>
<accession>A0ABT0KU14</accession>
<keyword evidence="7" id="KW-0812">Transmembrane</keyword>
<dbReference type="PANTHER" id="PTHR30176">
    <property type="entry name" value="FERREDOXIN-TYPE PROTEIN NAPH"/>
    <property type="match status" value="1"/>
</dbReference>
<dbReference type="EMBL" id="JAKIKU010000013">
    <property type="protein sequence ID" value="MCL1047342.1"/>
    <property type="molecule type" value="Genomic_DNA"/>
</dbReference>
<keyword evidence="10" id="KW-1185">Reference proteome</keyword>
<reference evidence="9 10" key="1">
    <citation type="submission" date="2022-01" db="EMBL/GenBank/DDBJ databases">
        <title>Whole genome-based taxonomy of the Shewanellaceae.</title>
        <authorList>
            <person name="Martin-Rodriguez A.J."/>
        </authorList>
    </citation>
    <scope>NUCLEOTIDE SEQUENCE [LARGE SCALE GENOMIC DNA]</scope>
    <source>
        <strain evidence="9 10">DSM 24955</strain>
    </source>
</reference>
<keyword evidence="1" id="KW-0813">Transport</keyword>
<evidence type="ECO:0000259" key="8">
    <source>
        <dbReference type="PROSITE" id="PS51379"/>
    </source>
</evidence>
<dbReference type="InterPro" id="IPR014116">
    <property type="entry name" value="Cyt_c_oxidase_cbb3_FixG"/>
</dbReference>
<dbReference type="InterPro" id="IPR013783">
    <property type="entry name" value="Ig-like_fold"/>
</dbReference>
<dbReference type="InterPro" id="IPR009051">
    <property type="entry name" value="Helical_ferredxn"/>
</dbReference>
<evidence type="ECO:0000256" key="4">
    <source>
        <dbReference type="ARBA" id="ARBA00022982"/>
    </source>
</evidence>
<dbReference type="InterPro" id="IPR017896">
    <property type="entry name" value="4Fe4S_Fe-S-bd"/>
</dbReference>
<dbReference type="RefSeq" id="WP_248956745.1">
    <property type="nucleotide sequence ID" value="NZ_JAKIKU010000013.1"/>
</dbReference>
<keyword evidence="2" id="KW-0004">4Fe-4S</keyword>
<keyword evidence="7" id="KW-0472">Membrane</keyword>
<feature type="transmembrane region" description="Helical" evidence="7">
    <location>
        <begin position="166"/>
        <end position="184"/>
    </location>
</feature>
<feature type="domain" description="4Fe-4S ferredoxin-type" evidence="8">
    <location>
        <begin position="270"/>
        <end position="299"/>
    </location>
</feature>
<dbReference type="NCBIfam" id="TIGR02745">
    <property type="entry name" value="ccoG_rdxA_fixG"/>
    <property type="match status" value="1"/>
</dbReference>
<dbReference type="PANTHER" id="PTHR30176:SF3">
    <property type="entry name" value="FERREDOXIN-TYPE PROTEIN NAPH"/>
    <property type="match status" value="1"/>
</dbReference>
<feature type="transmembrane region" description="Helical" evidence="7">
    <location>
        <begin position="92"/>
        <end position="113"/>
    </location>
</feature>
<dbReference type="Pfam" id="PF12801">
    <property type="entry name" value="Fer4_5"/>
    <property type="match status" value="1"/>
</dbReference>
<dbReference type="Gene3D" id="1.10.1060.10">
    <property type="entry name" value="Alpha-helical ferredoxin"/>
    <property type="match status" value="1"/>
</dbReference>
<evidence type="ECO:0000256" key="5">
    <source>
        <dbReference type="ARBA" id="ARBA00023004"/>
    </source>
</evidence>